<dbReference type="Gene3D" id="1.20.950.20">
    <property type="entry name" value="Transmembrane di-heme cytochromes, Chain C"/>
    <property type="match status" value="1"/>
</dbReference>
<gene>
    <name evidence="15" type="ORF">FHQ18_06885</name>
</gene>
<evidence type="ECO:0000256" key="8">
    <source>
        <dbReference type="ARBA" id="ARBA00022723"/>
    </source>
</evidence>
<dbReference type="InterPro" id="IPR051817">
    <property type="entry name" value="FDH_cytochrome_b556_subunit"/>
</dbReference>
<feature type="transmembrane region" description="Helical" evidence="13">
    <location>
        <begin position="212"/>
        <end position="231"/>
    </location>
</feature>
<keyword evidence="6" id="KW-0349">Heme</keyword>
<dbReference type="GO" id="GO:0008863">
    <property type="term" value="F:formate dehydrogenase (NAD+) activity"/>
    <property type="evidence" value="ECO:0007669"/>
    <property type="project" value="InterPro"/>
</dbReference>
<evidence type="ECO:0000256" key="13">
    <source>
        <dbReference type="SAM" id="Phobius"/>
    </source>
</evidence>
<dbReference type="PANTHER" id="PTHR30074">
    <property type="entry name" value="FORMATE DEHYDROGENASE, NITRATE-INDUCIBLE, CYTOCHROME B556 FDN SUBUNIT"/>
    <property type="match status" value="1"/>
</dbReference>
<evidence type="ECO:0000313" key="15">
    <source>
        <dbReference type="EMBL" id="KAA0258117.1"/>
    </source>
</evidence>
<dbReference type="RefSeq" id="WP_149266438.1">
    <property type="nucleotide sequence ID" value="NZ_VFJB01000005.1"/>
</dbReference>
<evidence type="ECO:0000256" key="9">
    <source>
        <dbReference type="ARBA" id="ARBA00022982"/>
    </source>
</evidence>
<keyword evidence="9" id="KW-0249">Electron transport</keyword>
<dbReference type="NCBIfam" id="TIGR01583">
    <property type="entry name" value="formate-DH-gamm"/>
    <property type="match status" value="1"/>
</dbReference>
<accession>A0A5A8F7J6</accession>
<dbReference type="PANTHER" id="PTHR30074:SF6">
    <property type="entry name" value="FORMATE DEHYDROGENASE GAMMA SUBUNIT"/>
    <property type="match status" value="1"/>
</dbReference>
<dbReference type="InterPro" id="IPR011577">
    <property type="entry name" value="Cyt_b561_bac/Ni-Hgenase"/>
</dbReference>
<dbReference type="AlphaFoldDB" id="A0A5A8F7J6"/>
<dbReference type="EMBL" id="VFJB01000005">
    <property type="protein sequence ID" value="KAA0258117.1"/>
    <property type="molecule type" value="Genomic_DNA"/>
</dbReference>
<evidence type="ECO:0000256" key="3">
    <source>
        <dbReference type="ARBA" id="ARBA00010747"/>
    </source>
</evidence>
<keyword evidence="10 13" id="KW-1133">Transmembrane helix</keyword>
<comment type="cofactor">
    <cofactor evidence="1">
        <name>heme</name>
        <dbReference type="ChEBI" id="CHEBI:30413"/>
    </cofactor>
</comment>
<keyword evidence="11" id="KW-0408">Iron</keyword>
<feature type="transmembrane region" description="Helical" evidence="13">
    <location>
        <begin position="243"/>
        <end position="269"/>
    </location>
</feature>
<evidence type="ECO:0000256" key="10">
    <source>
        <dbReference type="ARBA" id="ARBA00022989"/>
    </source>
</evidence>
<keyword evidence="8" id="KW-0479">Metal-binding</keyword>
<evidence type="ECO:0000256" key="5">
    <source>
        <dbReference type="ARBA" id="ARBA00022475"/>
    </source>
</evidence>
<comment type="similarity">
    <text evidence="3">Belongs to the formate dehydrogenase gamma subunit family.</text>
</comment>
<evidence type="ECO:0000313" key="16">
    <source>
        <dbReference type="Proteomes" id="UP000322876"/>
    </source>
</evidence>
<dbReference type="GO" id="GO:0015944">
    <property type="term" value="P:formate oxidation"/>
    <property type="evidence" value="ECO:0007669"/>
    <property type="project" value="TreeGrafter"/>
</dbReference>
<dbReference type="GO" id="GO:0005886">
    <property type="term" value="C:plasma membrane"/>
    <property type="evidence" value="ECO:0007669"/>
    <property type="project" value="UniProtKB-SubCell"/>
</dbReference>
<evidence type="ECO:0000256" key="7">
    <source>
        <dbReference type="ARBA" id="ARBA00022692"/>
    </source>
</evidence>
<evidence type="ECO:0000256" key="2">
    <source>
        <dbReference type="ARBA" id="ARBA00004651"/>
    </source>
</evidence>
<dbReference type="OrthoDB" id="9790598at2"/>
<evidence type="ECO:0000256" key="1">
    <source>
        <dbReference type="ARBA" id="ARBA00001971"/>
    </source>
</evidence>
<dbReference type="InterPro" id="IPR006471">
    <property type="entry name" value="Formate_DH_gsu"/>
</dbReference>
<dbReference type="InterPro" id="IPR016174">
    <property type="entry name" value="Di-haem_cyt_TM"/>
</dbReference>
<proteinExistence type="inferred from homology"/>
<feature type="transmembrane region" description="Helical" evidence="13">
    <location>
        <begin position="152"/>
        <end position="172"/>
    </location>
</feature>
<dbReference type="GO" id="GO:0022904">
    <property type="term" value="P:respiratory electron transport chain"/>
    <property type="evidence" value="ECO:0007669"/>
    <property type="project" value="InterPro"/>
</dbReference>
<evidence type="ECO:0000256" key="12">
    <source>
        <dbReference type="ARBA" id="ARBA00023136"/>
    </source>
</evidence>
<name>A0A5A8F7J6_9BACT</name>
<evidence type="ECO:0000256" key="4">
    <source>
        <dbReference type="ARBA" id="ARBA00022448"/>
    </source>
</evidence>
<keyword evidence="12 13" id="KW-0472">Membrane</keyword>
<feature type="domain" description="Cytochrome b561 bacterial/Ni-hydrogenase" evidence="14">
    <location>
        <begin position="109"/>
        <end position="279"/>
    </location>
</feature>
<keyword evidence="4" id="KW-0813">Transport</keyword>
<sequence length="304" mass="35327">MYNRLVTVAIFLFITVSLSFAYFHDYEKYKLEYTQSYGVVSTTKSYNEITNVFTGDWQKFGQKFTILQKKYFRIIYFWLVIGIPAIFLLHYLVIGPKKFSHEGEKILVFNLFNRFVHWITAASFTILITSGLVIIFGKYFGGGSFVRTMRYIHAPAALVFVPFAILMFLMWVKDMIIAPGDITWFIKFGGYLSKKTENIMPVGKFNPGQKSWFWLATLGGMVMGFTGYYIFSFDTHVDNLRLYAMIHNILGMAMVAMFFVHLYMAIFAIKGSLKSMITGYKHEDEIRVLHCKYYKKITGKECSK</sequence>
<dbReference type="Pfam" id="PF01292">
    <property type="entry name" value="Ni_hydr_CYTB"/>
    <property type="match status" value="1"/>
</dbReference>
<keyword evidence="5" id="KW-1003">Cell membrane</keyword>
<feature type="transmembrane region" description="Helical" evidence="13">
    <location>
        <begin position="115"/>
        <end position="140"/>
    </location>
</feature>
<evidence type="ECO:0000256" key="11">
    <source>
        <dbReference type="ARBA" id="ARBA00023004"/>
    </source>
</evidence>
<dbReference type="GO" id="GO:0009055">
    <property type="term" value="F:electron transfer activity"/>
    <property type="evidence" value="ECO:0007669"/>
    <property type="project" value="InterPro"/>
</dbReference>
<comment type="subcellular location">
    <subcellularLocation>
        <location evidence="2">Cell membrane</location>
        <topology evidence="2">Multi-pass membrane protein</topology>
    </subcellularLocation>
</comment>
<dbReference type="GO" id="GO:0046872">
    <property type="term" value="F:metal ion binding"/>
    <property type="evidence" value="ECO:0007669"/>
    <property type="project" value="UniProtKB-KW"/>
</dbReference>
<keyword evidence="16" id="KW-1185">Reference proteome</keyword>
<dbReference type="GO" id="GO:0009326">
    <property type="term" value="C:formate dehydrogenase complex"/>
    <property type="evidence" value="ECO:0007669"/>
    <property type="project" value="InterPro"/>
</dbReference>
<reference evidence="15 16" key="1">
    <citation type="submission" date="2019-06" db="EMBL/GenBank/DDBJ databases">
        <title>Genomic insights into carbon and energy metabolism of Deferribacter autotrophicus revealed new metabolic traits in the phylum Deferribacteres.</title>
        <authorList>
            <person name="Slobodkin A.I."/>
            <person name="Slobodkina G.B."/>
            <person name="Allioux M."/>
            <person name="Alain K."/>
            <person name="Jebbar M."/>
            <person name="Shadrin V."/>
            <person name="Kublanov I.V."/>
            <person name="Toshchakov S.V."/>
            <person name="Bonch-Osmolovskaya E.A."/>
        </authorList>
    </citation>
    <scope>NUCLEOTIDE SEQUENCE [LARGE SCALE GENOMIC DNA]</scope>
    <source>
        <strain evidence="15 16">SL50</strain>
    </source>
</reference>
<dbReference type="GO" id="GO:0009061">
    <property type="term" value="P:anaerobic respiration"/>
    <property type="evidence" value="ECO:0007669"/>
    <property type="project" value="TreeGrafter"/>
</dbReference>
<protein>
    <submittedName>
        <fullName evidence="15">Formate dehydrogenase subunit gamma</fullName>
    </submittedName>
</protein>
<feature type="transmembrane region" description="Helical" evidence="13">
    <location>
        <begin position="74"/>
        <end position="94"/>
    </location>
</feature>
<evidence type="ECO:0000259" key="14">
    <source>
        <dbReference type="Pfam" id="PF01292"/>
    </source>
</evidence>
<evidence type="ECO:0000256" key="6">
    <source>
        <dbReference type="ARBA" id="ARBA00022617"/>
    </source>
</evidence>
<dbReference type="SUPFAM" id="SSF81342">
    <property type="entry name" value="Transmembrane di-heme cytochromes"/>
    <property type="match status" value="1"/>
</dbReference>
<organism evidence="15 16">
    <name type="scientific">Deferribacter autotrophicus</name>
    <dbReference type="NCBI Taxonomy" id="500465"/>
    <lineage>
        <taxon>Bacteria</taxon>
        <taxon>Pseudomonadati</taxon>
        <taxon>Deferribacterota</taxon>
        <taxon>Deferribacteres</taxon>
        <taxon>Deferribacterales</taxon>
        <taxon>Deferribacteraceae</taxon>
        <taxon>Deferribacter</taxon>
    </lineage>
</organism>
<dbReference type="GO" id="GO:0036397">
    <property type="term" value="F:formate dehydrogenase (quinone) activity"/>
    <property type="evidence" value="ECO:0007669"/>
    <property type="project" value="TreeGrafter"/>
</dbReference>
<keyword evidence="7 13" id="KW-0812">Transmembrane</keyword>
<comment type="caution">
    <text evidence="15">The sequence shown here is derived from an EMBL/GenBank/DDBJ whole genome shotgun (WGS) entry which is preliminary data.</text>
</comment>
<dbReference type="Proteomes" id="UP000322876">
    <property type="component" value="Unassembled WGS sequence"/>
</dbReference>